<dbReference type="EMBL" id="CAJNOV010008230">
    <property type="protein sequence ID" value="CAF1314969.1"/>
    <property type="molecule type" value="Genomic_DNA"/>
</dbReference>
<proteinExistence type="predicted"/>
<evidence type="ECO:0000313" key="2">
    <source>
        <dbReference type="EMBL" id="CAF4851211.1"/>
    </source>
</evidence>
<protein>
    <submittedName>
        <fullName evidence="1">Uncharacterized protein</fullName>
    </submittedName>
</protein>
<evidence type="ECO:0000313" key="3">
    <source>
        <dbReference type="Proteomes" id="UP000663855"/>
    </source>
</evidence>
<comment type="caution">
    <text evidence="1">The sequence shown here is derived from an EMBL/GenBank/DDBJ whole genome shotgun (WGS) entry which is preliminary data.</text>
</comment>
<gene>
    <name evidence="2" type="ORF">BYL167_LOCUS50215</name>
    <name evidence="1" type="ORF">CJN711_LOCUS17627</name>
</gene>
<reference evidence="1" key="1">
    <citation type="submission" date="2021-02" db="EMBL/GenBank/DDBJ databases">
        <authorList>
            <person name="Nowell W R."/>
        </authorList>
    </citation>
    <scope>NUCLEOTIDE SEQUENCE</scope>
</reference>
<name>A0A815ENX2_9BILA</name>
<sequence>MFVIYRNVQSNNLPSAYLEDIRIRSIIQQMMALALALAPQEHIPSLFDRLSEELDEDERNQLDVLFKNFQTQWMR</sequence>
<dbReference type="AlphaFoldDB" id="A0A815ENX2"/>
<evidence type="ECO:0000313" key="1">
    <source>
        <dbReference type="EMBL" id="CAF1314969.1"/>
    </source>
</evidence>
<dbReference type="Proteomes" id="UP000663855">
    <property type="component" value="Unassembled WGS sequence"/>
</dbReference>
<accession>A0A815ENX2</accession>
<organism evidence="1 3">
    <name type="scientific">Rotaria magnacalcarata</name>
    <dbReference type="NCBI Taxonomy" id="392030"/>
    <lineage>
        <taxon>Eukaryota</taxon>
        <taxon>Metazoa</taxon>
        <taxon>Spiralia</taxon>
        <taxon>Gnathifera</taxon>
        <taxon>Rotifera</taxon>
        <taxon>Eurotatoria</taxon>
        <taxon>Bdelloidea</taxon>
        <taxon>Philodinida</taxon>
        <taxon>Philodinidae</taxon>
        <taxon>Rotaria</taxon>
    </lineage>
</organism>
<dbReference type="Proteomes" id="UP000681967">
    <property type="component" value="Unassembled WGS sequence"/>
</dbReference>
<dbReference type="EMBL" id="CAJOBH010152527">
    <property type="protein sequence ID" value="CAF4851211.1"/>
    <property type="molecule type" value="Genomic_DNA"/>
</dbReference>